<reference evidence="1 2" key="1">
    <citation type="submission" date="2009-02" db="EMBL/GenBank/DDBJ databases">
        <authorList>
            <person name="Fulton L."/>
            <person name="Clifton S."/>
            <person name="Fulton B."/>
            <person name="Xu J."/>
            <person name="Minx P."/>
            <person name="Pepin K.H."/>
            <person name="Johnson M."/>
            <person name="Bhonagiri V."/>
            <person name="Nash W.E."/>
            <person name="Mardis E.R."/>
            <person name="Wilson R.K."/>
        </authorList>
    </citation>
    <scope>NUCLEOTIDE SEQUENCE [LARGE SCALE GENOMIC DNA]</scope>
    <source>
        <strain evidence="1 2">DSM 16841</strain>
    </source>
</reference>
<comment type="caution">
    <text evidence="1">The sequence shown here is derived from an EMBL/GenBank/DDBJ whole genome shotgun (WGS) entry which is preliminary data.</text>
</comment>
<dbReference type="Proteomes" id="UP000003561">
    <property type="component" value="Unassembled WGS sequence"/>
</dbReference>
<dbReference type="AlphaFoldDB" id="C0FNZ0"/>
<proteinExistence type="predicted"/>
<accession>C0FNZ0</accession>
<sequence>MWSVRRLDFAWIWMKNREYSIAFHINPAFFFMEAGVHRSCRM</sequence>
<gene>
    <name evidence="1" type="ORF">ROSEINA2194_00439</name>
</gene>
<organism evidence="1 2">
    <name type="scientific">Roseburia inulinivorans DSM 16841</name>
    <dbReference type="NCBI Taxonomy" id="622312"/>
    <lineage>
        <taxon>Bacteria</taxon>
        <taxon>Bacillati</taxon>
        <taxon>Bacillota</taxon>
        <taxon>Clostridia</taxon>
        <taxon>Lachnospirales</taxon>
        <taxon>Lachnospiraceae</taxon>
        <taxon>Roseburia</taxon>
    </lineage>
</organism>
<evidence type="ECO:0000313" key="2">
    <source>
        <dbReference type="Proteomes" id="UP000003561"/>
    </source>
</evidence>
<evidence type="ECO:0000313" key="1">
    <source>
        <dbReference type="EMBL" id="EEG95742.1"/>
    </source>
</evidence>
<protein>
    <submittedName>
        <fullName evidence="1">Uncharacterized protein</fullName>
    </submittedName>
</protein>
<name>C0FNZ0_9FIRM</name>
<reference evidence="1 2" key="2">
    <citation type="submission" date="2009-03" db="EMBL/GenBank/DDBJ databases">
        <title>Draft genome sequence of Roseburia inulinivorans (DSM 16841).</title>
        <authorList>
            <person name="Sudarsanam P."/>
            <person name="Ley R."/>
            <person name="Guruge J."/>
            <person name="Turnbaugh P.J."/>
            <person name="Mahowald M."/>
            <person name="Liep D."/>
            <person name="Gordon J."/>
        </authorList>
    </citation>
    <scope>NUCLEOTIDE SEQUENCE [LARGE SCALE GENOMIC DNA]</scope>
    <source>
        <strain evidence="1 2">DSM 16841</strain>
    </source>
</reference>
<dbReference type="EMBL" id="ACFY01000021">
    <property type="protein sequence ID" value="EEG95742.1"/>
    <property type="molecule type" value="Genomic_DNA"/>
</dbReference>